<dbReference type="InterPro" id="IPR001647">
    <property type="entry name" value="HTH_TetR"/>
</dbReference>
<keyword evidence="4" id="KW-0808">Transferase</keyword>
<keyword evidence="5" id="KW-1185">Reference proteome</keyword>
<dbReference type="SUPFAM" id="SSF46689">
    <property type="entry name" value="Homeodomain-like"/>
    <property type="match status" value="1"/>
</dbReference>
<comment type="caution">
    <text evidence="4">The sequence shown here is derived from an EMBL/GenBank/DDBJ whole genome shotgun (WGS) entry which is preliminary data.</text>
</comment>
<dbReference type="InterPro" id="IPR039532">
    <property type="entry name" value="TetR_C_Firmicutes"/>
</dbReference>
<dbReference type="RefSeq" id="WP_184310644.1">
    <property type="nucleotide sequence ID" value="NZ_JACHEN010000012.1"/>
</dbReference>
<dbReference type="PANTHER" id="PTHR43479">
    <property type="entry name" value="ACREF/ENVCD OPERON REPRESSOR-RELATED"/>
    <property type="match status" value="1"/>
</dbReference>
<evidence type="ECO:0000313" key="5">
    <source>
        <dbReference type="Proteomes" id="UP000579281"/>
    </source>
</evidence>
<dbReference type="GO" id="GO:0016301">
    <property type="term" value="F:kinase activity"/>
    <property type="evidence" value="ECO:0007669"/>
    <property type="project" value="UniProtKB-KW"/>
</dbReference>
<evidence type="ECO:0000313" key="4">
    <source>
        <dbReference type="EMBL" id="MBB6216103.1"/>
    </source>
</evidence>
<proteinExistence type="predicted"/>
<sequence length="184" mass="21710">MSLTTKKALAASLKKLLEKTTLDKITVKDIVQDCEVNRQTFYYHFQDVYALLEWIFVNEATKVISNNKTYDTWQQGFLQAFQYVEQNKTLVVNAYHSIGREHLERYLYDVVYKLLIDVVNEKAEGMRVSEVDKQFIADFYKYAFVGLMLEWIRTGMKERPEDTIDKLSKLITGDIHRALLKYEQ</sequence>
<name>A0A841KRT5_9FIRM</name>
<dbReference type="PANTHER" id="PTHR43479:SF7">
    <property type="entry name" value="TETR-FAMILY TRANSCRIPTIONAL REGULATOR"/>
    <property type="match status" value="1"/>
</dbReference>
<keyword evidence="4" id="KW-0418">Kinase</keyword>
<gene>
    <name evidence="4" type="ORF">HNQ80_002202</name>
</gene>
<dbReference type="AlphaFoldDB" id="A0A841KRT5"/>
<accession>A0A841KRT5</accession>
<reference evidence="4 5" key="1">
    <citation type="submission" date="2020-08" db="EMBL/GenBank/DDBJ databases">
        <title>Genomic Encyclopedia of Type Strains, Phase IV (KMG-IV): sequencing the most valuable type-strain genomes for metagenomic binning, comparative biology and taxonomic classification.</title>
        <authorList>
            <person name="Goeker M."/>
        </authorList>
    </citation>
    <scope>NUCLEOTIDE SEQUENCE [LARGE SCALE GENOMIC DNA]</scope>
    <source>
        <strain evidence="4 5">DSM 103526</strain>
    </source>
</reference>
<dbReference type="Proteomes" id="UP000579281">
    <property type="component" value="Unassembled WGS sequence"/>
</dbReference>
<dbReference type="PROSITE" id="PS50977">
    <property type="entry name" value="HTH_TETR_2"/>
    <property type="match status" value="1"/>
</dbReference>
<dbReference type="Pfam" id="PF14278">
    <property type="entry name" value="TetR_C_8"/>
    <property type="match status" value="1"/>
</dbReference>
<dbReference type="InterPro" id="IPR050624">
    <property type="entry name" value="HTH-type_Tx_Regulator"/>
</dbReference>
<feature type="domain" description="HTH tetR-type" evidence="3">
    <location>
        <begin position="3"/>
        <end position="63"/>
    </location>
</feature>
<organism evidence="4 5">
    <name type="scientific">Anaerosolibacter carboniphilus</name>
    <dbReference type="NCBI Taxonomy" id="1417629"/>
    <lineage>
        <taxon>Bacteria</taxon>
        <taxon>Bacillati</taxon>
        <taxon>Bacillota</taxon>
        <taxon>Clostridia</taxon>
        <taxon>Peptostreptococcales</taxon>
        <taxon>Thermotaleaceae</taxon>
        <taxon>Anaerosolibacter</taxon>
    </lineage>
</organism>
<dbReference type="Gene3D" id="1.10.357.10">
    <property type="entry name" value="Tetracycline Repressor, domain 2"/>
    <property type="match status" value="1"/>
</dbReference>
<dbReference type="GO" id="GO:0003677">
    <property type="term" value="F:DNA binding"/>
    <property type="evidence" value="ECO:0007669"/>
    <property type="project" value="UniProtKB-UniRule"/>
</dbReference>
<evidence type="ECO:0000259" key="3">
    <source>
        <dbReference type="PROSITE" id="PS50977"/>
    </source>
</evidence>
<dbReference type="InterPro" id="IPR009057">
    <property type="entry name" value="Homeodomain-like_sf"/>
</dbReference>
<evidence type="ECO:0000256" key="2">
    <source>
        <dbReference type="PROSITE-ProRule" id="PRU00335"/>
    </source>
</evidence>
<dbReference type="NCBIfam" id="TIGR02366">
    <property type="entry name" value="DHAK_reg"/>
    <property type="match status" value="1"/>
</dbReference>
<dbReference type="InterPro" id="IPR012738">
    <property type="entry name" value="Tscrpt_reg_DhaS"/>
</dbReference>
<protein>
    <submittedName>
        <fullName evidence="4">Putative dihydroxyacetone kinase regulator</fullName>
    </submittedName>
</protein>
<evidence type="ECO:0000256" key="1">
    <source>
        <dbReference type="ARBA" id="ARBA00023125"/>
    </source>
</evidence>
<dbReference type="EMBL" id="JACHEN010000012">
    <property type="protein sequence ID" value="MBB6216103.1"/>
    <property type="molecule type" value="Genomic_DNA"/>
</dbReference>
<keyword evidence="1 2" id="KW-0238">DNA-binding</keyword>
<feature type="DNA-binding region" description="H-T-H motif" evidence="2">
    <location>
        <begin position="26"/>
        <end position="45"/>
    </location>
</feature>